<organism evidence="1 2">
    <name type="scientific">Clostridium yunnanense</name>
    <dbReference type="NCBI Taxonomy" id="2800325"/>
    <lineage>
        <taxon>Bacteria</taxon>
        <taxon>Bacillati</taxon>
        <taxon>Bacillota</taxon>
        <taxon>Clostridia</taxon>
        <taxon>Eubacteriales</taxon>
        <taxon>Clostridiaceae</taxon>
        <taxon>Clostridium</taxon>
    </lineage>
</organism>
<evidence type="ECO:0000313" key="2">
    <source>
        <dbReference type="Proteomes" id="UP000596739"/>
    </source>
</evidence>
<comment type="caution">
    <text evidence="1">The sequence shown here is derived from an EMBL/GenBank/DDBJ whole genome shotgun (WGS) entry which is preliminary data.</text>
</comment>
<proteinExistence type="predicted"/>
<evidence type="ECO:0008006" key="3">
    <source>
        <dbReference type="Google" id="ProtNLM"/>
    </source>
</evidence>
<name>A0ABS1EQW8_9CLOT</name>
<evidence type="ECO:0000313" key="1">
    <source>
        <dbReference type="EMBL" id="MBK1811791.1"/>
    </source>
</evidence>
<gene>
    <name evidence="1" type="ORF">JHL18_14310</name>
</gene>
<reference evidence="2" key="1">
    <citation type="submission" date="2021-01" db="EMBL/GenBank/DDBJ databases">
        <title>Genome public.</title>
        <authorList>
            <person name="Liu C."/>
            <person name="Sun Q."/>
        </authorList>
    </citation>
    <scope>NUCLEOTIDE SEQUENCE [LARGE SCALE GENOMIC DNA]</scope>
    <source>
        <strain evidence="2">YIM B02505</strain>
    </source>
</reference>
<dbReference type="EMBL" id="JAENHN010000040">
    <property type="protein sequence ID" value="MBK1811791.1"/>
    <property type="molecule type" value="Genomic_DNA"/>
</dbReference>
<protein>
    <recommendedName>
        <fullName evidence="3">Cell division protein FtsL</fullName>
    </recommendedName>
</protein>
<dbReference type="Proteomes" id="UP000596739">
    <property type="component" value="Unassembled WGS sequence"/>
</dbReference>
<accession>A0ABS1EQW8</accession>
<dbReference type="RefSeq" id="WP_200270361.1">
    <property type="nucleotide sequence ID" value="NZ_JAENHN010000040.1"/>
</dbReference>
<dbReference type="PROSITE" id="PS51257">
    <property type="entry name" value="PROKAR_LIPOPROTEIN"/>
    <property type="match status" value="1"/>
</dbReference>
<keyword evidence="2" id="KW-1185">Reference proteome</keyword>
<sequence>MKLIIIFLLILVIACMYLYFDRKLGFSRQQYLLLSNQHKSLREKYNSLNSSLTNISIRYLSTTTSNGVTLEGVFLMLSPLEKGPIINKITQKLQVRILEEAEVNNQIWYFVSLPLNTDFNSKGWLRKSDFSLIFSSSQDVMNR</sequence>